<dbReference type="AlphaFoldDB" id="A0AAE4Q655"/>
<sequence>MYGMKIGEFHSYKDFGLVPTSKPVVNLPSPKLEYLDIPGRQGEIDITESLTGEVIYEMRTGSFEFIVSDIEKWQEVYRKLLSTVHGKKTSLVLDTEKDYVYQGRLWVSEFKSDKNYSLITLDYKLEPYKYRLGDLRNGEFIHRIDGISITSSKTITLTFDSDMTIVPEFNNKTENVLTLNFEGKKFSLPKGMSRFPEVRGRKNLVLTCTGSSTLDISYKRGWL</sequence>
<evidence type="ECO:0000313" key="1">
    <source>
        <dbReference type="EMBL" id="MDV5977129.1"/>
    </source>
</evidence>
<protein>
    <recommendedName>
        <fullName evidence="3">Phage tail protein</fullName>
    </recommendedName>
</protein>
<gene>
    <name evidence="1" type="ORF">KB584_06585</name>
</gene>
<dbReference type="Gene3D" id="2.40.30.200">
    <property type="match status" value="1"/>
</dbReference>
<accession>A0AAE4Q655</accession>
<comment type="caution">
    <text evidence="1">The sequence shown here is derived from an EMBL/GenBank/DDBJ whole genome shotgun (WGS) entry which is preliminary data.</text>
</comment>
<evidence type="ECO:0008006" key="3">
    <source>
        <dbReference type="Google" id="ProtNLM"/>
    </source>
</evidence>
<organism evidence="1 2">
    <name type="scientific">Streptococcus canis</name>
    <dbReference type="NCBI Taxonomy" id="1329"/>
    <lineage>
        <taxon>Bacteria</taxon>
        <taxon>Bacillati</taxon>
        <taxon>Bacillota</taxon>
        <taxon>Bacilli</taxon>
        <taxon>Lactobacillales</taxon>
        <taxon>Streptococcaceae</taxon>
        <taxon>Streptococcus</taxon>
    </lineage>
</organism>
<reference evidence="1" key="1">
    <citation type="submission" date="2021-04" db="EMBL/GenBank/DDBJ databases">
        <title>Draft genomes of 20 S. canis strains.</title>
        <authorList>
            <person name="Pagnossin D."/>
            <person name="Weir W."/>
            <person name="Smith A."/>
            <person name="Ure R."/>
            <person name="Oravcova K."/>
        </authorList>
    </citation>
    <scope>NUCLEOTIDE SEQUENCE</scope>
    <source>
        <strain evidence="1">284</strain>
    </source>
</reference>
<proteinExistence type="predicted"/>
<evidence type="ECO:0000313" key="2">
    <source>
        <dbReference type="Proteomes" id="UP001186118"/>
    </source>
</evidence>
<name>A0AAE4Q655_STRCB</name>
<dbReference type="EMBL" id="JAGQEX010000011">
    <property type="protein sequence ID" value="MDV5977129.1"/>
    <property type="molecule type" value="Genomic_DNA"/>
</dbReference>
<dbReference type="Proteomes" id="UP001186118">
    <property type="component" value="Unassembled WGS sequence"/>
</dbReference>
<dbReference type="RefSeq" id="WP_176269814.1">
    <property type="nucleotide sequence ID" value="NZ_JAGQEX010000011.1"/>
</dbReference>